<gene>
    <name evidence="2" type="ORF">V6X64_05160</name>
</gene>
<proteinExistence type="predicted"/>
<keyword evidence="1" id="KW-0812">Transmembrane</keyword>
<dbReference type="RefSeq" id="WP_367966859.1">
    <property type="nucleotide sequence ID" value="NZ_JBAKFI010000001.1"/>
</dbReference>
<protein>
    <submittedName>
        <fullName evidence="2">Uncharacterized protein</fullName>
    </submittedName>
</protein>
<keyword evidence="1" id="KW-0472">Membrane</keyword>
<sequence length="79" mass="8488">MVGDSMGNDCGKDWGKIRSFGIFSTSVGGLAGLISGDGLILFLSLIVAAMMLALRLNEEMRESQQSGDYKKGWERWGAG</sequence>
<evidence type="ECO:0000256" key="1">
    <source>
        <dbReference type="SAM" id="Phobius"/>
    </source>
</evidence>
<dbReference type="EMBL" id="JBAKFJ010000001">
    <property type="protein sequence ID" value="MEX0386386.1"/>
    <property type="molecule type" value="Genomic_DNA"/>
</dbReference>
<keyword evidence="1" id="KW-1133">Transmembrane helix</keyword>
<name>A0ABV3S8C7_9GAMM</name>
<evidence type="ECO:0000313" key="3">
    <source>
        <dbReference type="Proteomes" id="UP001556653"/>
    </source>
</evidence>
<comment type="caution">
    <text evidence="2">The sequence shown here is derived from an EMBL/GenBank/DDBJ whole genome shotgun (WGS) entry which is preliminary data.</text>
</comment>
<accession>A0ABV3S8C7</accession>
<reference evidence="2 3" key="1">
    <citation type="submission" date="2024-02" db="EMBL/GenBank/DDBJ databases">
        <title>New especies of Spiribacter isolated from saline water.</title>
        <authorList>
            <person name="Leon M.J."/>
            <person name="De La Haba R."/>
            <person name="Sanchez-Porro C."/>
            <person name="Ventosa A."/>
        </authorList>
    </citation>
    <scope>NUCLEOTIDE SEQUENCE [LARGE SCALE GENOMIC DNA]</scope>
    <source>
        <strain evidence="3">ag22IC4-227</strain>
    </source>
</reference>
<organism evidence="2 3">
    <name type="scientific">Spiribacter onubensis</name>
    <dbReference type="NCBI Taxonomy" id="3122420"/>
    <lineage>
        <taxon>Bacteria</taxon>
        <taxon>Pseudomonadati</taxon>
        <taxon>Pseudomonadota</taxon>
        <taxon>Gammaproteobacteria</taxon>
        <taxon>Chromatiales</taxon>
        <taxon>Ectothiorhodospiraceae</taxon>
        <taxon>Spiribacter</taxon>
    </lineage>
</organism>
<dbReference type="Proteomes" id="UP001556653">
    <property type="component" value="Unassembled WGS sequence"/>
</dbReference>
<evidence type="ECO:0000313" key="2">
    <source>
        <dbReference type="EMBL" id="MEX0386386.1"/>
    </source>
</evidence>
<keyword evidence="3" id="KW-1185">Reference proteome</keyword>
<feature type="transmembrane region" description="Helical" evidence="1">
    <location>
        <begin position="30"/>
        <end position="54"/>
    </location>
</feature>